<dbReference type="STRING" id="553207.HMPREF0299_6005"/>
<reference evidence="1" key="1">
    <citation type="submission" date="2010-08" db="EMBL/GenBank/DDBJ databases">
        <authorList>
            <person name="Harkins D.M."/>
            <person name="Madupu R."/>
            <person name="Durkin A.S."/>
            <person name="Torralba M."/>
            <person name="Methe B."/>
            <person name="Sutton G.G."/>
            <person name="Nelson K.E."/>
        </authorList>
    </citation>
    <scope>NUCLEOTIDE SEQUENCE [LARGE SCALE GENOMIC DNA]</scope>
    <source>
        <strain evidence="1">ATCC 14266</strain>
    </source>
</reference>
<proteinExistence type="predicted"/>
<dbReference type="EMBL" id="ACSH02000002">
    <property type="protein sequence ID" value="EFM50013.1"/>
    <property type="molecule type" value="Genomic_DNA"/>
</dbReference>
<sequence>MFSAAKNVVDYAIFTSTLAGRSMRMSASTVFGVGSRMSIKRLCVRISKCSRESLYLWGERITAYTFFSVGSGTGPTTRAPVRVTVSTILRADTSIAS</sequence>
<accession>E0DCF6</accession>
<name>E0DCF6_9CORY</name>
<dbReference type="Proteomes" id="UP000004218">
    <property type="component" value="Unassembled WGS sequence"/>
</dbReference>
<evidence type="ECO:0000313" key="1">
    <source>
        <dbReference type="EMBL" id="EFM50013.1"/>
    </source>
</evidence>
<comment type="caution">
    <text evidence="1">The sequence shown here is derived from an EMBL/GenBank/DDBJ whole genome shotgun (WGS) entry which is preliminary data.</text>
</comment>
<dbReference type="AlphaFoldDB" id="E0DCF6"/>
<gene>
    <name evidence="1" type="ORF">HMPREF0299_6005</name>
</gene>
<organism evidence="1 2">
    <name type="scientific">Corynebacterium matruchotii ATCC 14266</name>
    <dbReference type="NCBI Taxonomy" id="553207"/>
    <lineage>
        <taxon>Bacteria</taxon>
        <taxon>Bacillati</taxon>
        <taxon>Actinomycetota</taxon>
        <taxon>Actinomycetes</taxon>
        <taxon>Mycobacteriales</taxon>
        <taxon>Corynebacteriaceae</taxon>
        <taxon>Corynebacterium</taxon>
    </lineage>
</organism>
<keyword evidence="2" id="KW-1185">Reference proteome</keyword>
<protein>
    <submittedName>
        <fullName evidence="1">Uncharacterized protein</fullName>
    </submittedName>
</protein>
<evidence type="ECO:0000313" key="2">
    <source>
        <dbReference type="Proteomes" id="UP000004218"/>
    </source>
</evidence>